<evidence type="ECO:0000313" key="1">
    <source>
        <dbReference type="EMBL" id="KAL3729432.1"/>
    </source>
</evidence>
<keyword evidence="2" id="KW-1185">Reference proteome</keyword>
<name>A0ABD3JS60_EUCGL</name>
<dbReference type="AlphaFoldDB" id="A0ABD3JS60"/>
<dbReference type="Proteomes" id="UP001634007">
    <property type="component" value="Unassembled WGS sequence"/>
</dbReference>
<organism evidence="1 2">
    <name type="scientific">Eucalyptus globulus</name>
    <name type="common">Tasmanian blue gum</name>
    <dbReference type="NCBI Taxonomy" id="34317"/>
    <lineage>
        <taxon>Eukaryota</taxon>
        <taxon>Viridiplantae</taxon>
        <taxon>Streptophyta</taxon>
        <taxon>Embryophyta</taxon>
        <taxon>Tracheophyta</taxon>
        <taxon>Spermatophyta</taxon>
        <taxon>Magnoliopsida</taxon>
        <taxon>eudicotyledons</taxon>
        <taxon>Gunneridae</taxon>
        <taxon>Pentapetalae</taxon>
        <taxon>rosids</taxon>
        <taxon>malvids</taxon>
        <taxon>Myrtales</taxon>
        <taxon>Myrtaceae</taxon>
        <taxon>Myrtoideae</taxon>
        <taxon>Eucalypteae</taxon>
        <taxon>Eucalyptus</taxon>
    </lineage>
</organism>
<comment type="caution">
    <text evidence="1">The sequence shown here is derived from an EMBL/GenBank/DDBJ whole genome shotgun (WGS) entry which is preliminary data.</text>
</comment>
<protein>
    <submittedName>
        <fullName evidence="1">Uncharacterized protein</fullName>
    </submittedName>
</protein>
<dbReference type="EMBL" id="JBJKBG010000007">
    <property type="protein sequence ID" value="KAL3729432.1"/>
    <property type="molecule type" value="Genomic_DNA"/>
</dbReference>
<accession>A0ABD3JS60</accession>
<gene>
    <name evidence="1" type="ORF">ACJRO7_026533</name>
</gene>
<proteinExistence type="predicted"/>
<evidence type="ECO:0000313" key="2">
    <source>
        <dbReference type="Proteomes" id="UP001634007"/>
    </source>
</evidence>
<sequence>MEVLHDVPLRLWVHGQCVKGARVLQRHRFPPAARISVKEAFLVLTVDVVGLVHDVVQVGVEDELIVALPDPELEATLLVREGPPRGRLGLPLPHHMLPLDGNAVKDVDDAVIV</sequence>
<reference evidence="1 2" key="1">
    <citation type="submission" date="2024-11" db="EMBL/GenBank/DDBJ databases">
        <title>Chromosome-level genome assembly of Eucalyptus globulus Labill. provides insights into its genome evolution.</title>
        <authorList>
            <person name="Li X."/>
        </authorList>
    </citation>
    <scope>NUCLEOTIDE SEQUENCE [LARGE SCALE GENOMIC DNA]</scope>
    <source>
        <strain evidence="1">CL2024</strain>
        <tissue evidence="1">Fresh tender leaves</tissue>
    </source>
</reference>